<proteinExistence type="predicted"/>
<keyword evidence="6" id="KW-1185">Reference proteome</keyword>
<feature type="compositionally biased region" description="Polar residues" evidence="4">
    <location>
        <begin position="190"/>
        <end position="205"/>
    </location>
</feature>
<evidence type="ECO:0000256" key="2">
    <source>
        <dbReference type="ARBA" id="ARBA00022737"/>
    </source>
</evidence>
<dbReference type="InterPro" id="IPR001680">
    <property type="entry name" value="WD40_rpt"/>
</dbReference>
<name>A0A4Z1T1M6_GIAMU</name>
<feature type="region of interest" description="Disordered" evidence="4">
    <location>
        <begin position="249"/>
        <end position="271"/>
    </location>
</feature>
<accession>A0A4Z1T1M6</accession>
<evidence type="ECO:0000313" key="6">
    <source>
        <dbReference type="Proteomes" id="UP000315496"/>
    </source>
</evidence>
<dbReference type="AlphaFoldDB" id="A0A4Z1T1M6"/>
<evidence type="ECO:0000313" key="5">
    <source>
        <dbReference type="EMBL" id="TNJ26449.1"/>
    </source>
</evidence>
<organism evidence="5 6">
    <name type="scientific">Giardia muris</name>
    <dbReference type="NCBI Taxonomy" id="5742"/>
    <lineage>
        <taxon>Eukaryota</taxon>
        <taxon>Metamonada</taxon>
        <taxon>Diplomonadida</taxon>
        <taxon>Hexamitidae</taxon>
        <taxon>Giardiinae</taxon>
        <taxon>Giardia</taxon>
    </lineage>
</organism>
<keyword evidence="1 3" id="KW-0853">WD repeat</keyword>
<reference evidence="5 6" key="1">
    <citation type="submission" date="2019-05" db="EMBL/GenBank/DDBJ databases">
        <title>The compact genome of Giardia muris reveals important steps in the evolution of intestinal protozoan parasites.</title>
        <authorList>
            <person name="Xu F."/>
            <person name="Jimenez-Gonzalez A."/>
            <person name="Einarsson E."/>
            <person name="Astvaldsson A."/>
            <person name="Peirasmaki D."/>
            <person name="Eckmann L."/>
            <person name="Andersson J.O."/>
            <person name="Svard S.G."/>
            <person name="Jerlstrom-Hultqvist J."/>
        </authorList>
    </citation>
    <scope>NUCLEOTIDE SEQUENCE [LARGE SCALE GENOMIC DNA]</scope>
    <source>
        <strain evidence="5 6">Roberts-Thomson</strain>
    </source>
</reference>
<feature type="compositionally biased region" description="Polar residues" evidence="4">
    <location>
        <begin position="212"/>
        <end position="232"/>
    </location>
</feature>
<dbReference type="SUPFAM" id="SSF50978">
    <property type="entry name" value="WD40 repeat-like"/>
    <property type="match status" value="1"/>
</dbReference>
<gene>
    <name evidence="5" type="ORF">GMRT_10348</name>
</gene>
<dbReference type="VEuPathDB" id="GiardiaDB:GMRT_10348"/>
<feature type="region of interest" description="Disordered" evidence="4">
    <location>
        <begin position="190"/>
        <end position="232"/>
    </location>
</feature>
<dbReference type="OrthoDB" id="408728at2759"/>
<evidence type="ECO:0000256" key="3">
    <source>
        <dbReference type="PROSITE-ProRule" id="PRU00221"/>
    </source>
</evidence>
<dbReference type="SMART" id="SM00320">
    <property type="entry name" value="WD40"/>
    <property type="match status" value="4"/>
</dbReference>
<dbReference type="PANTHER" id="PTHR14221:SF0">
    <property type="entry name" value="WD REPEAT-CONTAINING PROTEIN 44"/>
    <property type="match status" value="1"/>
</dbReference>
<dbReference type="InterPro" id="IPR040324">
    <property type="entry name" value="WDR44/Dgr2"/>
</dbReference>
<sequence length="645" mass="70153">MFTTDQSATGEEPLCPRPALAAQRGLQFVGAVATPRFEANSLVSATETTEDVAQSESYRANPYVPPQLPPPQVTHSSLYDEPSLSSVLLRTPLPQDIGMLDGVGRETLRVTDGPNFRVLEMGRRPNDKNAFPHSTTISSNSFLLGSLDIFFSASPTCLAAFAPKQLLAIATTDANVQVWKIVISSGATVSPTDTLAPSSQTTTLSPPALEAHSSNPSTFDGHSGLAESSSEVSDCSVTEQEYSNVHAVSSQKRCVEDSLQPPRQVGRPSKPTLVVKKTGDLTRIGELSTHADNVQPRVRKRSIRGTGTLCGKEPRSAGPNTPVYSKVRLDSVQSISLSSGIKVVFLRQYTGHHARIHTCQWSQGGFLVTSSADGTARIWNPVSHCCLAVLKHQTSVIAAAFHPRAQNWVYTASGARVYRWAISPLSSTHWVGPADNTVLAHAFNSFSPECGIILVGNVEGTVFLLRADTLRCLYQLSLGKHRASITSIDITESGLEAFVTCSNGRVFQYSLVSLLPLCLYNPLPRARTSTPLRPVLIETARFVSGEVIQEQKACRRWRALLFVAFDKGGIKCFDNIGFSRTGDTCAMPQTDMKRYKPWRRRPCYTLDSPQSEFTCMGGMRVILNGMEANLVALGRSDNRLSLILL</sequence>
<dbReference type="PANTHER" id="PTHR14221">
    <property type="entry name" value="WD REPEAT DOMAIN 44"/>
    <property type="match status" value="1"/>
</dbReference>
<comment type="caution">
    <text evidence="5">The sequence shown here is derived from an EMBL/GenBank/DDBJ whole genome shotgun (WGS) entry which is preliminary data.</text>
</comment>
<dbReference type="EMBL" id="VDLU01000005">
    <property type="protein sequence ID" value="TNJ26449.1"/>
    <property type="molecule type" value="Genomic_DNA"/>
</dbReference>
<dbReference type="PROSITE" id="PS50082">
    <property type="entry name" value="WD_REPEATS_2"/>
    <property type="match status" value="1"/>
</dbReference>
<dbReference type="Gene3D" id="2.130.10.10">
    <property type="entry name" value="YVTN repeat-like/Quinoprotein amine dehydrogenase"/>
    <property type="match status" value="1"/>
</dbReference>
<evidence type="ECO:0000256" key="4">
    <source>
        <dbReference type="SAM" id="MobiDB-lite"/>
    </source>
</evidence>
<dbReference type="Pfam" id="PF00400">
    <property type="entry name" value="WD40"/>
    <property type="match status" value="1"/>
</dbReference>
<dbReference type="InterPro" id="IPR036322">
    <property type="entry name" value="WD40_repeat_dom_sf"/>
</dbReference>
<protein>
    <submittedName>
        <fullName evidence="5">WD-containing protein</fullName>
    </submittedName>
</protein>
<keyword evidence="2" id="KW-0677">Repeat</keyword>
<feature type="repeat" description="WD" evidence="3">
    <location>
        <begin position="349"/>
        <end position="380"/>
    </location>
</feature>
<evidence type="ECO:0000256" key="1">
    <source>
        <dbReference type="ARBA" id="ARBA00022574"/>
    </source>
</evidence>
<dbReference type="PROSITE" id="PS50294">
    <property type="entry name" value="WD_REPEATS_REGION"/>
    <property type="match status" value="1"/>
</dbReference>
<dbReference type="InterPro" id="IPR015943">
    <property type="entry name" value="WD40/YVTN_repeat-like_dom_sf"/>
</dbReference>
<dbReference type="Proteomes" id="UP000315496">
    <property type="component" value="Chromosome 5"/>
</dbReference>